<dbReference type="Proteomes" id="UP000007963">
    <property type="component" value="Unassembled WGS sequence"/>
</dbReference>
<accession>Q0CDV3</accession>
<organism evidence="1 2">
    <name type="scientific">Aspergillus terreus (strain NIH 2624 / FGSC A1156)</name>
    <dbReference type="NCBI Taxonomy" id="341663"/>
    <lineage>
        <taxon>Eukaryota</taxon>
        <taxon>Fungi</taxon>
        <taxon>Dikarya</taxon>
        <taxon>Ascomycota</taxon>
        <taxon>Pezizomycotina</taxon>
        <taxon>Eurotiomycetes</taxon>
        <taxon>Eurotiomycetidae</taxon>
        <taxon>Eurotiales</taxon>
        <taxon>Aspergillaceae</taxon>
        <taxon>Aspergillus</taxon>
        <taxon>Aspergillus subgen. Circumdati</taxon>
    </lineage>
</organism>
<dbReference type="AlphaFoldDB" id="Q0CDV3"/>
<evidence type="ECO:0000313" key="1">
    <source>
        <dbReference type="EMBL" id="EAU31304.1"/>
    </source>
</evidence>
<reference evidence="2" key="1">
    <citation type="submission" date="2005-09" db="EMBL/GenBank/DDBJ databases">
        <title>Annotation of the Aspergillus terreus NIH2624 genome.</title>
        <authorList>
            <person name="Birren B.W."/>
            <person name="Lander E.S."/>
            <person name="Galagan J.E."/>
            <person name="Nusbaum C."/>
            <person name="Devon K."/>
            <person name="Henn M."/>
            <person name="Ma L.-J."/>
            <person name="Jaffe D.B."/>
            <person name="Butler J."/>
            <person name="Alvarez P."/>
            <person name="Gnerre S."/>
            <person name="Grabherr M."/>
            <person name="Kleber M."/>
            <person name="Mauceli E.W."/>
            <person name="Brockman W."/>
            <person name="Rounsley S."/>
            <person name="Young S.K."/>
            <person name="LaButti K."/>
            <person name="Pushparaj V."/>
            <person name="DeCaprio D."/>
            <person name="Crawford M."/>
            <person name="Koehrsen M."/>
            <person name="Engels R."/>
            <person name="Montgomery P."/>
            <person name="Pearson M."/>
            <person name="Howarth C."/>
            <person name="Larson L."/>
            <person name="Luoma S."/>
            <person name="White J."/>
            <person name="Alvarado L."/>
            <person name="Kodira C.D."/>
            <person name="Zeng Q."/>
            <person name="Oleary S."/>
            <person name="Yandava C."/>
            <person name="Denning D.W."/>
            <person name="Nierman W.C."/>
            <person name="Milne T."/>
            <person name="Madden K."/>
        </authorList>
    </citation>
    <scope>NUCLEOTIDE SEQUENCE [LARGE SCALE GENOMIC DNA]</scope>
    <source>
        <strain evidence="2">NIH 2624 / FGSC A1156</strain>
    </source>
</reference>
<dbReference type="HOGENOM" id="CLU_1677478_0_0_1"/>
<proteinExistence type="predicted"/>
<gene>
    <name evidence="1" type="ORF">ATEG_08131</name>
</gene>
<sequence length="157" mass="17312">MPQSLLQEASSLARSRGDEAMCHKAANICVGLVIRANKKGCYLLVCVPFSIPRSVSPSGGIQIVQYCLDACANTPTPDHQRGSPVVFYQPHASGDAYRRRKRTVIPRNTGPIWRNSVEWVMDGVRPESKIELNIKHRMLTRSAGAVTALVPEINFLV</sequence>
<protein>
    <submittedName>
        <fullName evidence="1">Uncharacterized protein</fullName>
    </submittedName>
</protein>
<evidence type="ECO:0000313" key="2">
    <source>
        <dbReference type="Proteomes" id="UP000007963"/>
    </source>
</evidence>
<dbReference type="VEuPathDB" id="FungiDB:ATEG_08131"/>
<dbReference type="EMBL" id="CH476605">
    <property type="protein sequence ID" value="EAU31304.1"/>
    <property type="molecule type" value="Genomic_DNA"/>
</dbReference>
<name>Q0CDV3_ASPTN</name>
<dbReference type="GeneID" id="4353477"/>
<dbReference type="RefSeq" id="XP_001216752.1">
    <property type="nucleotide sequence ID" value="XM_001216752.1"/>
</dbReference>